<comment type="caution">
    <text evidence="1">The sequence shown here is derived from an EMBL/GenBank/DDBJ whole genome shotgun (WGS) entry which is preliminary data.</text>
</comment>
<organism evidence="1 2">
    <name type="scientific">Photorhabdus aegyptia</name>
    <dbReference type="NCBI Taxonomy" id="2805098"/>
    <lineage>
        <taxon>Bacteria</taxon>
        <taxon>Pseudomonadati</taxon>
        <taxon>Pseudomonadota</taxon>
        <taxon>Gammaproteobacteria</taxon>
        <taxon>Enterobacterales</taxon>
        <taxon>Morganellaceae</taxon>
        <taxon>Photorhabdus</taxon>
    </lineage>
</organism>
<dbReference type="EMBL" id="JFGV01000007">
    <property type="protein sequence ID" value="EYU16796.1"/>
    <property type="molecule type" value="Genomic_DNA"/>
</dbReference>
<dbReference type="Proteomes" id="UP000023464">
    <property type="component" value="Unassembled WGS sequence"/>
</dbReference>
<gene>
    <name evidence="1" type="ORF">BA1DRAFT_00710</name>
</gene>
<proteinExistence type="predicted"/>
<evidence type="ECO:0000313" key="2">
    <source>
        <dbReference type="Proteomes" id="UP000023464"/>
    </source>
</evidence>
<accession>A0A022PMF3</accession>
<dbReference type="RefSeq" id="WP_036776076.1">
    <property type="nucleotide sequence ID" value="NZ_CAWLTM010000108.1"/>
</dbReference>
<dbReference type="PATRIC" id="fig|1393736.3.peg.715"/>
<sequence>MRITATQIEQWADTRDAQGMLPILIRRLISATTTITALSMPGGDSVSSSGWDGIVQADKGNIWVPDGASFWEMGCSSDIITKARSDFRKRNQQISPQEAAQSRFVFVSPRRWSKKDSWLKEAQAENIWSGVYALDADDLEAWLENTPAVALWFSEITGHTGAGIESISHFWERWCNQSQFPLTKDTLLAGREEEKNTLNDFLSDKKEQIIIRADSQEEGIAFACASLIEMGHENISACITTDDGWHFIDKNPSIQFCLAMNSDISRQSRHQPERTIFIPFSLGDHNTTNNKRSDTITLERLTRSDFEEKLIALGEEESDARRLSQTTGRSWSVYRRLRAKNPAISSPVWLTTSPAKALITLTLVGCWNTKKEGDKYCVETIAQKDYEELEQELCEISLRDDSPVLQIGDVWKAKSPIELLYQLAPRLTESQLERFFLVVKQTLLKPDPALELKNEDRWMAAIYGKVRSESDFILKSIADSLVKLRIYAESSEGINSDFIIAAIDNLVRDLLMDADGERWLSLTDVLCPLAEASPEVFLKSIETSLQSTEVSVTRLLTETSESTGFGMRCWHADLLHALEILAWNPRRLLRISLILATLSSLRIQGNWTNTPENTLKSLLRPYWPQTMATDEQRLVVLDMLIKKHDSIVWRFLYEQTDPMGGVYMGNARPKWRDDDAGSAQMRGTFLYEYYSALSERILVLAEKNVERIAALIKRIDHFEGTYQERLIALIKRAISFSDGDKEIIREALYHYLSWHNSYNKDGDKKSRTVAEDLMSFVGLLTPKDIILDKRRLFTSQYPALPEGNEIDRIIHSEKIIKMRTNAIEEIYFHQGLDGISSLLSLAQSPSVIGESLATCNLNLIDSFTWIIEKFKGNGFPFHDQLISSFYAWLPEEKKLILLNSQEFKNEMNSDDKIAAFHSILPPNMATWHNLSSYPESAQMLYWKGINYPHIWSDNADEIDYFIGKMMFADRYISTFNLVKHRIEKVSWQNLLKLLNGFRTTTEKDVPIPDGWYLSRAIEYLESSGQVSRLDLSLLEFFFFSAFRNCEKGAKNLYTELLSNPPLFVQLICLAYKPESKKEYKQDESLMAAAQQAGRVLDQGKGIPGQRPDDNIDEVVFSNWIEEVRKLAAENDRSNTTDYIIGKWLSRSKHLNNAPWSSIIIRDLLEETERDEIREGFYYGTINSRGTTVRAYYEGGDKERKLVDQYKEIANQLYFTHPKLACVFDDLASHYDFDAVNQDRHAKLRLEGY</sequence>
<reference evidence="1 2" key="1">
    <citation type="submission" date="2014-03" db="EMBL/GenBank/DDBJ databases">
        <title>Draft Genome of Photorhabdus luminescens BA1, an Egyptian Isolate.</title>
        <authorList>
            <person name="Ghazal S."/>
            <person name="Hurst S.G.IV."/>
            <person name="Morris K."/>
            <person name="Thomas K."/>
            <person name="Tisa L.S."/>
        </authorList>
    </citation>
    <scope>NUCLEOTIDE SEQUENCE [LARGE SCALE GENOMIC DNA]</scope>
    <source>
        <strain evidence="1 2">BA1</strain>
    </source>
</reference>
<protein>
    <submittedName>
        <fullName evidence="1">Uncharacterized protein</fullName>
    </submittedName>
</protein>
<name>A0A022PMF3_9GAMM</name>
<evidence type="ECO:0000313" key="1">
    <source>
        <dbReference type="EMBL" id="EYU16796.1"/>
    </source>
</evidence>
<dbReference type="AlphaFoldDB" id="A0A022PMF3"/>
<keyword evidence="2" id="KW-1185">Reference proteome</keyword>